<evidence type="ECO:0000256" key="5">
    <source>
        <dbReference type="SAM" id="Phobius"/>
    </source>
</evidence>
<evidence type="ECO:0000256" key="1">
    <source>
        <dbReference type="ARBA" id="ARBA00004141"/>
    </source>
</evidence>
<keyword evidence="3 5" id="KW-1133">Transmembrane helix</keyword>
<feature type="transmembrane region" description="Helical" evidence="5">
    <location>
        <begin position="12"/>
        <end position="45"/>
    </location>
</feature>
<dbReference type="PANTHER" id="PTHR37422">
    <property type="entry name" value="TEICHURONIC ACID BIOSYNTHESIS PROTEIN TUAE"/>
    <property type="match status" value="1"/>
</dbReference>
<accession>A0ABR5SES1</accession>
<feature type="transmembrane region" description="Helical" evidence="5">
    <location>
        <begin position="57"/>
        <end position="77"/>
    </location>
</feature>
<feature type="transmembrane region" description="Helical" evidence="5">
    <location>
        <begin position="337"/>
        <end position="356"/>
    </location>
</feature>
<evidence type="ECO:0000313" key="7">
    <source>
        <dbReference type="EMBL" id="KWT85024.1"/>
    </source>
</evidence>
<reference evidence="7 8" key="1">
    <citation type="submission" date="2015-11" db="EMBL/GenBank/DDBJ databases">
        <authorList>
            <person name="Lin W."/>
        </authorList>
    </citation>
    <scope>NUCLEOTIDE SEQUENCE [LARGE SCALE GENOMIC DNA]</scope>
    <source>
        <strain evidence="7 8">HCH-1</strain>
    </source>
</reference>
<dbReference type="PANTHER" id="PTHR37422:SF13">
    <property type="entry name" value="LIPOPOLYSACCHARIDE BIOSYNTHESIS PROTEIN PA4999-RELATED"/>
    <property type="match status" value="1"/>
</dbReference>
<dbReference type="Pfam" id="PF04932">
    <property type="entry name" value="Wzy_C"/>
    <property type="match status" value="1"/>
</dbReference>
<feature type="transmembrane region" description="Helical" evidence="5">
    <location>
        <begin position="296"/>
        <end position="317"/>
    </location>
</feature>
<feature type="transmembrane region" description="Helical" evidence="5">
    <location>
        <begin position="112"/>
        <end position="129"/>
    </location>
</feature>
<evidence type="ECO:0000256" key="4">
    <source>
        <dbReference type="ARBA" id="ARBA00023136"/>
    </source>
</evidence>
<evidence type="ECO:0000256" key="2">
    <source>
        <dbReference type="ARBA" id="ARBA00022692"/>
    </source>
</evidence>
<comment type="caution">
    <text evidence="7">The sequence shown here is derived from an EMBL/GenBank/DDBJ whole genome shotgun (WGS) entry which is preliminary data.</text>
</comment>
<sequence length="387" mass="42524">MRVPPKEILNDIQYGAFIVFVVSLIFSESIKLIILYGVMIPVFFIQLYRRDIGIRLGLLEYGFIAFVLTSVLSGLFASNIPEYIKGMKDVTRIAVLFFISAAFSGQRRITTVLWCLYAATAAMAVFGVYEAVKFHKPLDLHMLGHYNYTAMYLGIISNALIGTIVFSEIRTKAMKAAAVMLLFITITATVMTTMRAAFVTLFIFSAIVVFTKRKSLVSKAIAAGFAAFALAAAYVFKPMWTKLSSGESLIRRLYIWKYALKIITETRALGAGLNNFKYTFPAAIEGGRTIYDAHSLYLNTAVQSGVAGLCSVFAIGIGFVRRWFSITGGAFEEEIRYAALGAALVIFVGGIFDTTLHHETGMLFAILTGFMAGLPSAEPVRGTTDAR</sequence>
<organism evidence="7 8">
    <name type="scientific">Candidatus Magnetominusculus xianensis</name>
    <dbReference type="NCBI Taxonomy" id="1748249"/>
    <lineage>
        <taxon>Bacteria</taxon>
        <taxon>Pseudomonadati</taxon>
        <taxon>Nitrospirota</taxon>
        <taxon>Nitrospiria</taxon>
        <taxon>Nitrospirales</taxon>
        <taxon>Nitrospiraceae</taxon>
        <taxon>Candidatus Magnetominusculus</taxon>
    </lineage>
</organism>
<feature type="transmembrane region" description="Helical" evidence="5">
    <location>
        <begin position="149"/>
        <end position="167"/>
    </location>
</feature>
<feature type="transmembrane region" description="Helical" evidence="5">
    <location>
        <begin position="179"/>
        <end position="210"/>
    </location>
</feature>
<evidence type="ECO:0000256" key="3">
    <source>
        <dbReference type="ARBA" id="ARBA00022989"/>
    </source>
</evidence>
<feature type="domain" description="O-antigen ligase-related" evidence="6">
    <location>
        <begin position="181"/>
        <end position="310"/>
    </location>
</feature>
<dbReference type="EMBL" id="LNQR01000066">
    <property type="protein sequence ID" value="KWT85024.1"/>
    <property type="molecule type" value="Genomic_DNA"/>
</dbReference>
<feature type="transmembrane region" description="Helical" evidence="5">
    <location>
        <begin position="89"/>
        <end position="105"/>
    </location>
</feature>
<proteinExistence type="predicted"/>
<comment type="subcellular location">
    <subcellularLocation>
        <location evidence="1">Membrane</location>
        <topology evidence="1">Multi-pass membrane protein</topology>
    </subcellularLocation>
</comment>
<feature type="transmembrane region" description="Helical" evidence="5">
    <location>
        <begin position="216"/>
        <end position="236"/>
    </location>
</feature>
<evidence type="ECO:0000259" key="6">
    <source>
        <dbReference type="Pfam" id="PF04932"/>
    </source>
</evidence>
<name>A0ABR5SES1_9BACT</name>
<gene>
    <name evidence="7" type="ORF">ASN18_1842</name>
</gene>
<keyword evidence="2 5" id="KW-0812">Transmembrane</keyword>
<protein>
    <submittedName>
        <fullName evidence="7">Polymerase</fullName>
    </submittedName>
</protein>
<evidence type="ECO:0000313" key="8">
    <source>
        <dbReference type="Proteomes" id="UP000060487"/>
    </source>
</evidence>
<dbReference type="InterPro" id="IPR051533">
    <property type="entry name" value="WaaL-like"/>
</dbReference>
<dbReference type="Proteomes" id="UP000060487">
    <property type="component" value="Unassembled WGS sequence"/>
</dbReference>
<keyword evidence="8" id="KW-1185">Reference proteome</keyword>
<keyword evidence="4 5" id="KW-0472">Membrane</keyword>
<dbReference type="InterPro" id="IPR007016">
    <property type="entry name" value="O-antigen_ligase-rel_domated"/>
</dbReference>